<keyword evidence="6" id="KW-1185">Reference proteome</keyword>
<dbReference type="EC" id="4.2.1.96" evidence="4"/>
<comment type="catalytic activity">
    <reaction evidence="1 4">
        <text>(4aS,6R)-4a-hydroxy-L-erythro-5,6,7,8-tetrahydrobiopterin = (6R)-L-erythro-6,7-dihydrobiopterin + H2O</text>
        <dbReference type="Rhea" id="RHEA:11920"/>
        <dbReference type="ChEBI" id="CHEBI:15377"/>
        <dbReference type="ChEBI" id="CHEBI:15642"/>
        <dbReference type="ChEBI" id="CHEBI:43120"/>
        <dbReference type="EC" id="4.2.1.96"/>
    </reaction>
</comment>
<dbReference type="Gene3D" id="3.30.1360.20">
    <property type="entry name" value="Transcriptional coactivator/pterin dehydratase"/>
    <property type="match status" value="1"/>
</dbReference>
<evidence type="ECO:0000256" key="3">
    <source>
        <dbReference type="ARBA" id="ARBA00023239"/>
    </source>
</evidence>
<evidence type="ECO:0000313" key="5">
    <source>
        <dbReference type="EMBL" id="QNI34369.1"/>
    </source>
</evidence>
<dbReference type="EMBL" id="CP060394">
    <property type="protein sequence ID" value="QNI34369.1"/>
    <property type="molecule type" value="Genomic_DNA"/>
</dbReference>
<evidence type="ECO:0000256" key="2">
    <source>
        <dbReference type="ARBA" id="ARBA00006472"/>
    </source>
</evidence>
<dbReference type="InterPro" id="IPR001533">
    <property type="entry name" value="Pterin_deHydtase"/>
</dbReference>
<dbReference type="Pfam" id="PF01329">
    <property type="entry name" value="Pterin_4a"/>
    <property type="match status" value="1"/>
</dbReference>
<keyword evidence="3 4" id="KW-0456">Lyase</keyword>
<sequence>MALLSPEAVQEKLKQLHGWKLDGKEIVREFSFADFVQALNFVNAVGEKAEAAGHHPDIDIRYNKVKLALISHDSGGLTERDFRMAAAVNEIPTKN</sequence>
<dbReference type="GO" id="GO:0006729">
    <property type="term" value="P:tetrahydrobiopterin biosynthetic process"/>
    <property type="evidence" value="ECO:0007669"/>
    <property type="project" value="InterPro"/>
</dbReference>
<gene>
    <name evidence="5" type="ORF">H7849_11000</name>
</gene>
<organism evidence="5 6">
    <name type="scientific">Alloacidobacterium dinghuense</name>
    <dbReference type="NCBI Taxonomy" id="2763107"/>
    <lineage>
        <taxon>Bacteria</taxon>
        <taxon>Pseudomonadati</taxon>
        <taxon>Acidobacteriota</taxon>
        <taxon>Terriglobia</taxon>
        <taxon>Terriglobales</taxon>
        <taxon>Acidobacteriaceae</taxon>
        <taxon>Alloacidobacterium</taxon>
    </lineage>
</organism>
<accession>A0A7G8BP99</accession>
<dbReference type="CDD" id="cd00488">
    <property type="entry name" value="PCD_DCoH"/>
    <property type="match status" value="1"/>
</dbReference>
<evidence type="ECO:0000313" key="6">
    <source>
        <dbReference type="Proteomes" id="UP000515312"/>
    </source>
</evidence>
<reference evidence="5 6" key="1">
    <citation type="submission" date="2020-08" db="EMBL/GenBank/DDBJ databases">
        <title>Edaphobacter telluris sp. nov. and Acidobacterium dinghuensis sp. nov., two acidobacteria isolated from forest soil.</title>
        <authorList>
            <person name="Fu J."/>
            <person name="Qiu L."/>
        </authorList>
    </citation>
    <scope>NUCLEOTIDE SEQUENCE [LARGE SCALE GENOMIC DNA]</scope>
    <source>
        <strain evidence="5">4Y35</strain>
    </source>
</reference>
<evidence type="ECO:0000256" key="1">
    <source>
        <dbReference type="ARBA" id="ARBA00001554"/>
    </source>
</evidence>
<dbReference type="Proteomes" id="UP000515312">
    <property type="component" value="Chromosome"/>
</dbReference>
<dbReference type="PANTHER" id="PTHR12599">
    <property type="entry name" value="PTERIN-4-ALPHA-CARBINOLAMINE DEHYDRATASE"/>
    <property type="match status" value="1"/>
</dbReference>
<comment type="similarity">
    <text evidence="2 4">Belongs to the pterin-4-alpha-carbinolamine dehydratase family.</text>
</comment>
<dbReference type="SUPFAM" id="SSF55248">
    <property type="entry name" value="PCD-like"/>
    <property type="match status" value="1"/>
</dbReference>
<dbReference type="GO" id="GO:0008124">
    <property type="term" value="F:4-alpha-hydroxytetrahydrobiopterin dehydratase activity"/>
    <property type="evidence" value="ECO:0007669"/>
    <property type="project" value="UniProtKB-UniRule"/>
</dbReference>
<dbReference type="NCBIfam" id="NF002017">
    <property type="entry name" value="PRK00823.1-2"/>
    <property type="match status" value="1"/>
</dbReference>
<name>A0A7G8BP99_9BACT</name>
<proteinExistence type="inferred from homology"/>
<dbReference type="HAMAP" id="MF_00434">
    <property type="entry name" value="Pterin_4_alpha"/>
    <property type="match status" value="1"/>
</dbReference>
<protein>
    <recommendedName>
        <fullName evidence="4">Putative pterin-4-alpha-carbinolamine dehydratase</fullName>
        <shortName evidence="4">PHS</shortName>
        <ecNumber evidence="4">4.2.1.96</ecNumber>
    </recommendedName>
    <alternativeName>
        <fullName evidence="4">4-alpha-hydroxy-tetrahydropterin dehydratase</fullName>
    </alternativeName>
    <alternativeName>
        <fullName evidence="4">Pterin carbinolamine dehydratase</fullName>
        <shortName evidence="4">PCD</shortName>
    </alternativeName>
</protein>
<dbReference type="KEGG" id="adin:H7849_11000"/>
<dbReference type="RefSeq" id="WP_186746489.1">
    <property type="nucleotide sequence ID" value="NZ_CP060394.1"/>
</dbReference>
<evidence type="ECO:0000256" key="4">
    <source>
        <dbReference type="HAMAP-Rule" id="MF_00434"/>
    </source>
</evidence>
<dbReference type="PANTHER" id="PTHR12599:SF0">
    <property type="entry name" value="PTERIN-4-ALPHA-CARBINOLAMINE DEHYDRATASE"/>
    <property type="match status" value="1"/>
</dbReference>
<dbReference type="InterPro" id="IPR036428">
    <property type="entry name" value="PCD_sf"/>
</dbReference>
<dbReference type="AlphaFoldDB" id="A0A7G8BP99"/>